<organism evidence="1 2">
    <name type="scientific">Nitratireductor kimnyeongensis</name>
    <dbReference type="NCBI Taxonomy" id="430679"/>
    <lineage>
        <taxon>Bacteria</taxon>
        <taxon>Pseudomonadati</taxon>
        <taxon>Pseudomonadota</taxon>
        <taxon>Alphaproteobacteria</taxon>
        <taxon>Hyphomicrobiales</taxon>
        <taxon>Phyllobacteriaceae</taxon>
        <taxon>Nitratireductor</taxon>
    </lineage>
</organism>
<dbReference type="Proteomes" id="UP001596107">
    <property type="component" value="Unassembled WGS sequence"/>
</dbReference>
<comment type="caution">
    <text evidence="1">The sequence shown here is derived from an EMBL/GenBank/DDBJ whole genome shotgun (WGS) entry which is preliminary data.</text>
</comment>
<accession>A0ABW0T4V0</accession>
<protein>
    <recommendedName>
        <fullName evidence="3">Dephospho-CoA kinase</fullName>
    </recommendedName>
</protein>
<proteinExistence type="predicted"/>
<name>A0ABW0T4V0_9HYPH</name>
<dbReference type="SUPFAM" id="SSF52540">
    <property type="entry name" value="P-loop containing nucleoside triphosphate hydrolases"/>
    <property type="match status" value="1"/>
</dbReference>
<evidence type="ECO:0000313" key="1">
    <source>
        <dbReference type="EMBL" id="MFC5584411.1"/>
    </source>
</evidence>
<dbReference type="InterPro" id="IPR027417">
    <property type="entry name" value="P-loop_NTPase"/>
</dbReference>
<evidence type="ECO:0000313" key="2">
    <source>
        <dbReference type="Proteomes" id="UP001596107"/>
    </source>
</evidence>
<dbReference type="EMBL" id="JBHSNB010000001">
    <property type="protein sequence ID" value="MFC5584411.1"/>
    <property type="molecule type" value="Genomic_DNA"/>
</dbReference>
<evidence type="ECO:0008006" key="3">
    <source>
        <dbReference type="Google" id="ProtNLM"/>
    </source>
</evidence>
<keyword evidence="2" id="KW-1185">Reference proteome</keyword>
<dbReference type="RefSeq" id="WP_223019794.1">
    <property type="nucleotide sequence ID" value="NZ_CP078143.1"/>
</dbReference>
<sequence>MTPINDNNPTPANRPVMVGLTGKRNVGKTTLANLLEEEFGFNRIHAFGAGKEAALTWFAEATGNVDRAVRMVYGDLKDKPCADLPGGVAPRYFLEKFGHFMGVDLGVDWTLAVEINKARRESPHAPIVVESVVYEAEWFRRAGGVIVRLERPDFKSPEGVESDAAQGLIDADVTISAGSVEELEQEGRRLVDWLAGERRAA</sequence>
<dbReference type="Gene3D" id="3.40.50.300">
    <property type="entry name" value="P-loop containing nucleotide triphosphate hydrolases"/>
    <property type="match status" value="1"/>
</dbReference>
<gene>
    <name evidence="1" type="ORF">ACFPOD_04755</name>
</gene>
<reference evidence="2" key="1">
    <citation type="journal article" date="2019" name="Int. J. Syst. Evol. Microbiol.">
        <title>The Global Catalogue of Microorganisms (GCM) 10K type strain sequencing project: providing services to taxonomists for standard genome sequencing and annotation.</title>
        <authorList>
            <consortium name="The Broad Institute Genomics Platform"/>
            <consortium name="The Broad Institute Genome Sequencing Center for Infectious Disease"/>
            <person name="Wu L."/>
            <person name="Ma J."/>
        </authorList>
    </citation>
    <scope>NUCLEOTIDE SEQUENCE [LARGE SCALE GENOMIC DNA]</scope>
    <source>
        <strain evidence="2">JCM 3366</strain>
    </source>
</reference>